<dbReference type="InterPro" id="IPR023833">
    <property type="entry name" value="Signal_pept_SipW-depend-type"/>
</dbReference>
<proteinExistence type="predicted"/>
<dbReference type="EMBL" id="CP147407">
    <property type="protein sequence ID" value="WXB96629.1"/>
    <property type="molecule type" value="Genomic_DNA"/>
</dbReference>
<keyword evidence="2" id="KW-1185">Reference proteome</keyword>
<accession>A0ABZ2NGV2</accession>
<evidence type="ECO:0000313" key="1">
    <source>
        <dbReference type="EMBL" id="WXB96629.1"/>
    </source>
</evidence>
<dbReference type="NCBIfam" id="TIGR04088">
    <property type="entry name" value="cognate_SipW"/>
    <property type="match status" value="1"/>
</dbReference>
<evidence type="ECO:0000313" key="2">
    <source>
        <dbReference type="Proteomes" id="UP001377337"/>
    </source>
</evidence>
<gene>
    <name evidence="1" type="ORF">WCV65_19170</name>
</gene>
<organism evidence="1 2">
    <name type="scientific">Metabacillus sediminis</name>
    <dbReference type="NCBI Taxonomy" id="3117746"/>
    <lineage>
        <taxon>Bacteria</taxon>
        <taxon>Bacillati</taxon>
        <taxon>Bacillota</taxon>
        <taxon>Bacilli</taxon>
        <taxon>Bacillales</taxon>
        <taxon>Bacillaceae</taxon>
        <taxon>Metabacillus</taxon>
    </lineage>
</organism>
<dbReference type="InterPro" id="IPR022121">
    <property type="entry name" value="Peptidase_M73_camelysin"/>
</dbReference>
<reference evidence="1 2" key="1">
    <citation type="submission" date="2024-02" db="EMBL/GenBank/DDBJ databases">
        <title>Seven novel Bacillus-like species.</title>
        <authorList>
            <person name="Liu G."/>
        </authorList>
    </citation>
    <scope>NUCLEOTIDE SEQUENCE [LARGE SCALE GENOMIC DNA]</scope>
    <source>
        <strain evidence="1 2">FJAT-52054</strain>
    </source>
</reference>
<protein>
    <submittedName>
        <fullName evidence="1">CalY family protein</fullName>
    </submittedName>
</protein>
<dbReference type="Pfam" id="PF12389">
    <property type="entry name" value="Peptidase_M73"/>
    <property type="match status" value="1"/>
</dbReference>
<name>A0ABZ2NGV2_9BACI</name>
<sequence>MAFSKKLGLGLASAALGLSLVGGGTYAFFSDKADASGSFASGTLDLNANPTTVIEVGNIKPGDWMNRSFQLKNDGTLDIAKVLMKTDYTLTDWKGDNAGEDFGKHIRVNFLLNKDKVDTVVWWTTLDQLKNMSPDAIDGNFFSQWFGEKGGKLAAGTSDELKVQFQFVENGKDQNKFQGDQLHLKWSFEGQQGAGVEK</sequence>
<dbReference type="Proteomes" id="UP001377337">
    <property type="component" value="Chromosome"/>
</dbReference>
<dbReference type="RefSeq" id="WP_338778738.1">
    <property type="nucleotide sequence ID" value="NZ_CP147407.1"/>
</dbReference>